<dbReference type="AlphaFoldDB" id="A0AAV9G6D2"/>
<feature type="region of interest" description="Disordered" evidence="1">
    <location>
        <begin position="1"/>
        <end position="20"/>
    </location>
</feature>
<gene>
    <name evidence="2" type="ORF">QBC34DRAFT_264591</name>
</gene>
<keyword evidence="3" id="KW-1185">Reference proteome</keyword>
<evidence type="ECO:0000313" key="2">
    <source>
        <dbReference type="EMBL" id="KAK4443642.1"/>
    </source>
</evidence>
<feature type="non-terminal residue" evidence="2">
    <location>
        <position position="137"/>
    </location>
</feature>
<dbReference type="EMBL" id="MU865989">
    <property type="protein sequence ID" value="KAK4443642.1"/>
    <property type="molecule type" value="Genomic_DNA"/>
</dbReference>
<comment type="caution">
    <text evidence="2">The sequence shown here is derived from an EMBL/GenBank/DDBJ whole genome shotgun (WGS) entry which is preliminary data.</text>
</comment>
<evidence type="ECO:0000256" key="1">
    <source>
        <dbReference type="SAM" id="MobiDB-lite"/>
    </source>
</evidence>
<reference evidence="2" key="1">
    <citation type="journal article" date="2023" name="Mol. Phylogenet. Evol.">
        <title>Genome-scale phylogeny and comparative genomics of the fungal order Sordariales.</title>
        <authorList>
            <person name="Hensen N."/>
            <person name="Bonometti L."/>
            <person name="Westerberg I."/>
            <person name="Brannstrom I.O."/>
            <person name="Guillou S."/>
            <person name="Cros-Aarteil S."/>
            <person name="Calhoun S."/>
            <person name="Haridas S."/>
            <person name="Kuo A."/>
            <person name="Mondo S."/>
            <person name="Pangilinan J."/>
            <person name="Riley R."/>
            <person name="LaButti K."/>
            <person name="Andreopoulos B."/>
            <person name="Lipzen A."/>
            <person name="Chen C."/>
            <person name="Yan M."/>
            <person name="Daum C."/>
            <person name="Ng V."/>
            <person name="Clum A."/>
            <person name="Steindorff A."/>
            <person name="Ohm R.A."/>
            <person name="Martin F."/>
            <person name="Silar P."/>
            <person name="Natvig D.O."/>
            <person name="Lalanne C."/>
            <person name="Gautier V."/>
            <person name="Ament-Velasquez S.L."/>
            <person name="Kruys A."/>
            <person name="Hutchinson M.I."/>
            <person name="Powell A.J."/>
            <person name="Barry K."/>
            <person name="Miller A.N."/>
            <person name="Grigoriev I.V."/>
            <person name="Debuchy R."/>
            <person name="Gladieux P."/>
            <person name="Hiltunen Thoren M."/>
            <person name="Johannesson H."/>
        </authorList>
    </citation>
    <scope>NUCLEOTIDE SEQUENCE</scope>
    <source>
        <strain evidence="2">PSN243</strain>
    </source>
</reference>
<evidence type="ECO:0000313" key="3">
    <source>
        <dbReference type="Proteomes" id="UP001321760"/>
    </source>
</evidence>
<name>A0AAV9G6D2_9PEZI</name>
<accession>A0AAV9G6D2</accession>
<reference evidence="2" key="2">
    <citation type="submission" date="2023-05" db="EMBL/GenBank/DDBJ databases">
        <authorList>
            <consortium name="Lawrence Berkeley National Laboratory"/>
            <person name="Steindorff A."/>
            <person name="Hensen N."/>
            <person name="Bonometti L."/>
            <person name="Westerberg I."/>
            <person name="Brannstrom I.O."/>
            <person name="Guillou S."/>
            <person name="Cros-Aarteil S."/>
            <person name="Calhoun S."/>
            <person name="Haridas S."/>
            <person name="Kuo A."/>
            <person name="Mondo S."/>
            <person name="Pangilinan J."/>
            <person name="Riley R."/>
            <person name="Labutti K."/>
            <person name="Andreopoulos B."/>
            <person name="Lipzen A."/>
            <person name="Chen C."/>
            <person name="Yanf M."/>
            <person name="Daum C."/>
            <person name="Ng V."/>
            <person name="Clum A."/>
            <person name="Ohm R."/>
            <person name="Martin F."/>
            <person name="Silar P."/>
            <person name="Natvig D."/>
            <person name="Lalanne C."/>
            <person name="Gautier V."/>
            <person name="Ament-Velasquez S.L."/>
            <person name="Kruys A."/>
            <person name="Hutchinson M.I."/>
            <person name="Powell A.J."/>
            <person name="Barry K."/>
            <person name="Miller A.N."/>
            <person name="Grigoriev I.V."/>
            <person name="Debuchy R."/>
            <person name="Gladieux P."/>
            <person name="Thoren M.H."/>
            <person name="Johannesson H."/>
        </authorList>
    </citation>
    <scope>NUCLEOTIDE SEQUENCE</scope>
    <source>
        <strain evidence="2">PSN243</strain>
    </source>
</reference>
<sequence>KLARRDAAVGKRQSNKHCHGSGSWAKQLVLKNGVPDACGQLSECLISLPLFLSFNTPIGQTRIWTRPGFNSVGDPMTIYYSKQSNGQGDSLGIYCVMTINWIIDNCAGNNQDTRGGYATGIEQSRYGVDPQTHNCNC</sequence>
<protein>
    <submittedName>
        <fullName evidence="2">Uncharacterized protein</fullName>
    </submittedName>
</protein>
<proteinExistence type="predicted"/>
<dbReference type="Proteomes" id="UP001321760">
    <property type="component" value="Unassembled WGS sequence"/>
</dbReference>
<feature type="non-terminal residue" evidence="2">
    <location>
        <position position="1"/>
    </location>
</feature>
<organism evidence="2 3">
    <name type="scientific">Podospora aff. communis PSN243</name>
    <dbReference type="NCBI Taxonomy" id="3040156"/>
    <lineage>
        <taxon>Eukaryota</taxon>
        <taxon>Fungi</taxon>
        <taxon>Dikarya</taxon>
        <taxon>Ascomycota</taxon>
        <taxon>Pezizomycotina</taxon>
        <taxon>Sordariomycetes</taxon>
        <taxon>Sordariomycetidae</taxon>
        <taxon>Sordariales</taxon>
        <taxon>Podosporaceae</taxon>
        <taxon>Podospora</taxon>
    </lineage>
</organism>